<dbReference type="RefSeq" id="WP_183328711.1">
    <property type="nucleotide sequence ID" value="NZ_JACHHK010000005.1"/>
</dbReference>
<protein>
    <submittedName>
        <fullName evidence="3">Acyl-CoA thioesterase</fullName>
        <ecNumber evidence="3">3.1.2.-</ecNumber>
    </submittedName>
</protein>
<gene>
    <name evidence="3" type="ORF">HNQ47_001441</name>
</gene>
<keyword evidence="4" id="KW-1185">Reference proteome</keyword>
<dbReference type="CDD" id="cd03443">
    <property type="entry name" value="PaaI_thioesterase"/>
    <property type="match status" value="1"/>
</dbReference>
<dbReference type="Pfam" id="PF03061">
    <property type="entry name" value="4HBT"/>
    <property type="match status" value="1"/>
</dbReference>
<dbReference type="InterPro" id="IPR006683">
    <property type="entry name" value="Thioestr_dom"/>
</dbReference>
<dbReference type="InterPro" id="IPR052723">
    <property type="entry name" value="Acyl-CoA_thioesterase_PaaI"/>
</dbReference>
<proteinExistence type="predicted"/>
<dbReference type="GO" id="GO:0016289">
    <property type="term" value="F:acyl-CoA hydrolase activity"/>
    <property type="evidence" value="ECO:0007669"/>
    <property type="project" value="TreeGrafter"/>
</dbReference>
<dbReference type="InterPro" id="IPR003736">
    <property type="entry name" value="PAAI_dom"/>
</dbReference>
<evidence type="ECO:0000259" key="2">
    <source>
        <dbReference type="Pfam" id="PF03061"/>
    </source>
</evidence>
<sequence>MDTKDYYRLDMLNKSVIRVTEVRRGYAKGRLDIQPEILNAHGFVHGGALFALADTVAGACAQATGKSVVTMSGDINFLRPGIHGNLICEAHEMTSGRTIGVYRTEVTDEDGKILCIATFTMHTVVKKD</sequence>
<evidence type="ECO:0000313" key="3">
    <source>
        <dbReference type="EMBL" id="MBB5183419.1"/>
    </source>
</evidence>
<accession>A0A7W8CYP6</accession>
<feature type="domain" description="Thioesterase" evidence="2">
    <location>
        <begin position="41"/>
        <end position="114"/>
    </location>
</feature>
<organism evidence="3 4">
    <name type="scientific">Catenisphaera adipataccumulans</name>
    <dbReference type="NCBI Taxonomy" id="700500"/>
    <lineage>
        <taxon>Bacteria</taxon>
        <taxon>Bacillati</taxon>
        <taxon>Bacillota</taxon>
        <taxon>Erysipelotrichia</taxon>
        <taxon>Erysipelotrichales</taxon>
        <taxon>Erysipelotrichaceae</taxon>
        <taxon>Catenisphaera</taxon>
    </lineage>
</organism>
<dbReference type="EC" id="3.1.2.-" evidence="3"/>
<dbReference type="PANTHER" id="PTHR42856:SF1">
    <property type="entry name" value="ACYL-COENZYME A THIOESTERASE PAAI"/>
    <property type="match status" value="1"/>
</dbReference>
<dbReference type="Gene3D" id="3.10.129.10">
    <property type="entry name" value="Hotdog Thioesterase"/>
    <property type="match status" value="1"/>
</dbReference>
<evidence type="ECO:0000313" key="4">
    <source>
        <dbReference type="Proteomes" id="UP000539953"/>
    </source>
</evidence>
<comment type="caution">
    <text evidence="3">The sequence shown here is derived from an EMBL/GenBank/DDBJ whole genome shotgun (WGS) entry which is preliminary data.</text>
</comment>
<dbReference type="SUPFAM" id="SSF54637">
    <property type="entry name" value="Thioesterase/thiol ester dehydrase-isomerase"/>
    <property type="match status" value="1"/>
</dbReference>
<dbReference type="EMBL" id="JACHHK010000005">
    <property type="protein sequence ID" value="MBB5183419.1"/>
    <property type="molecule type" value="Genomic_DNA"/>
</dbReference>
<dbReference type="Proteomes" id="UP000539953">
    <property type="component" value="Unassembled WGS sequence"/>
</dbReference>
<reference evidence="3 4" key="1">
    <citation type="submission" date="2020-08" db="EMBL/GenBank/DDBJ databases">
        <title>Genomic Encyclopedia of Type Strains, Phase IV (KMG-IV): sequencing the most valuable type-strain genomes for metagenomic binning, comparative biology and taxonomic classification.</title>
        <authorList>
            <person name="Goeker M."/>
        </authorList>
    </citation>
    <scope>NUCLEOTIDE SEQUENCE [LARGE SCALE GENOMIC DNA]</scope>
    <source>
        <strain evidence="3 4">DSM 25799</strain>
    </source>
</reference>
<dbReference type="PANTHER" id="PTHR42856">
    <property type="entry name" value="ACYL-COENZYME A THIOESTERASE PAAI"/>
    <property type="match status" value="1"/>
</dbReference>
<keyword evidence="1 3" id="KW-0378">Hydrolase</keyword>
<dbReference type="NCBIfam" id="TIGR00369">
    <property type="entry name" value="unchar_dom_1"/>
    <property type="match status" value="1"/>
</dbReference>
<dbReference type="InterPro" id="IPR029069">
    <property type="entry name" value="HotDog_dom_sf"/>
</dbReference>
<dbReference type="AlphaFoldDB" id="A0A7W8CYP6"/>
<name>A0A7W8CYP6_9FIRM</name>
<evidence type="ECO:0000256" key="1">
    <source>
        <dbReference type="ARBA" id="ARBA00022801"/>
    </source>
</evidence>